<dbReference type="Pfam" id="PF03963">
    <property type="entry name" value="FlgD"/>
    <property type="match status" value="1"/>
</dbReference>
<dbReference type="HOGENOM" id="CLU_047535_1_1_6"/>
<dbReference type="AlphaFoldDB" id="G9EQX4"/>
<dbReference type="Proteomes" id="UP000002770">
    <property type="component" value="Unassembled WGS sequence"/>
</dbReference>
<sequence>MTEPVNGVDVGQADYMKVFMQELTYQDPLKPIDNREFMAQMAQFSTLQQASASNENLMKLIQLHYGNRGLSLLGHSVKITGEEGYGLVEAIRFTEEQMPEVRIQRENGGEPWVDVNHIYEVEK</sequence>
<evidence type="ECO:0000256" key="2">
    <source>
        <dbReference type="ARBA" id="ARBA00016013"/>
    </source>
</evidence>
<proteinExistence type="inferred from homology"/>
<keyword evidence="3" id="KW-1005">Bacterial flagellum biogenesis</keyword>
<reference evidence="5 6" key="1">
    <citation type="journal article" date="2011" name="BMC Genomics">
        <title>Insight into cross-talk between intra-amoebal pathogens.</title>
        <authorList>
            <person name="Gimenez G."/>
            <person name="Bertelli C."/>
            <person name="Moliner C."/>
            <person name="Robert C."/>
            <person name="Raoult D."/>
            <person name="Fournier P.E."/>
            <person name="Greub G."/>
        </authorList>
    </citation>
    <scope>NUCLEOTIDE SEQUENCE [LARGE SCALE GENOMIC DNA]</scope>
    <source>
        <strain evidence="5 6">LLAP12</strain>
    </source>
</reference>
<name>G9EQX4_9GAMM</name>
<dbReference type="OrthoDB" id="9785233at2"/>
<evidence type="ECO:0000256" key="1">
    <source>
        <dbReference type="ARBA" id="ARBA00010577"/>
    </source>
</evidence>
<dbReference type="GO" id="GO:0044781">
    <property type="term" value="P:bacterial-type flagellum organization"/>
    <property type="evidence" value="ECO:0007669"/>
    <property type="project" value="UniProtKB-KW"/>
</dbReference>
<evidence type="ECO:0000256" key="4">
    <source>
        <dbReference type="ARBA" id="ARBA00024746"/>
    </source>
</evidence>
<dbReference type="STRING" id="658187.LDG_7678"/>
<evidence type="ECO:0000313" key="5">
    <source>
        <dbReference type="EMBL" id="EHL30345.1"/>
    </source>
</evidence>
<protein>
    <recommendedName>
        <fullName evidence="2">Basal-body rod modification protein FlgD</fullName>
    </recommendedName>
</protein>
<comment type="similarity">
    <text evidence="1">Belongs to the FlgD family.</text>
</comment>
<dbReference type="EMBL" id="JH413832">
    <property type="protein sequence ID" value="EHL30345.1"/>
    <property type="molecule type" value="Genomic_DNA"/>
</dbReference>
<keyword evidence="6" id="KW-1185">Reference proteome</keyword>
<organism evidence="5 6">
    <name type="scientific">Legionella drancourtii LLAP12</name>
    <dbReference type="NCBI Taxonomy" id="658187"/>
    <lineage>
        <taxon>Bacteria</taxon>
        <taxon>Pseudomonadati</taxon>
        <taxon>Pseudomonadota</taxon>
        <taxon>Gammaproteobacteria</taxon>
        <taxon>Legionellales</taxon>
        <taxon>Legionellaceae</taxon>
        <taxon>Legionella</taxon>
    </lineage>
</organism>
<comment type="function">
    <text evidence="4">Required for flagellar hook formation. May act as a scaffolding protein.</text>
</comment>
<gene>
    <name evidence="5" type="ORF">LDG_7678</name>
</gene>
<accession>G9EQX4</accession>
<dbReference type="eggNOG" id="COG1843">
    <property type="taxonomic scope" value="Bacteria"/>
</dbReference>
<evidence type="ECO:0000256" key="3">
    <source>
        <dbReference type="ARBA" id="ARBA00022795"/>
    </source>
</evidence>
<dbReference type="InParanoid" id="G9EQX4"/>
<dbReference type="RefSeq" id="WP_006871580.1">
    <property type="nucleotide sequence ID" value="NZ_JH413832.1"/>
</dbReference>
<dbReference type="InterPro" id="IPR005648">
    <property type="entry name" value="FlgD"/>
</dbReference>
<evidence type="ECO:0000313" key="6">
    <source>
        <dbReference type="Proteomes" id="UP000002770"/>
    </source>
</evidence>